<accession>A0A517Y343</accession>
<protein>
    <recommendedName>
        <fullName evidence="3">Methyltransferase, TIGR04325 family</fullName>
    </recommendedName>
</protein>
<dbReference type="AlphaFoldDB" id="A0A517Y343"/>
<dbReference type="EMBL" id="CP036273">
    <property type="protein sequence ID" value="QDU24159.1"/>
    <property type="molecule type" value="Genomic_DNA"/>
</dbReference>
<name>A0A517Y343_9BACT</name>
<sequence>MSRPVDHPHLNRSPLVLARAAFNSVLGRFHLREYYHRGAFATYQEALAAVRPGLLAGYDNDGVADVSFEKMCRIALWDWPVLYWLRRLIPESRCVLDAGGHQGTKFRAFGGHLELDGRLRWVVYDVPAVVRAGRARTERDGLRGLEFVDSLDAAPEADIFLASGLLQYLDVPLGQLLGRLPARPRHLLLNKVATREGPTVVTLERFPRAEVPYQIRNRAEFLSALDAAGYDVVDEWEIPNLAHEIPTHPHLGKSTSRGWYAVRRS</sequence>
<gene>
    <name evidence="1" type="ORF">ETAA1_61730</name>
</gene>
<dbReference type="NCBIfam" id="TIGR04325">
    <property type="entry name" value="MTase_LIC12133"/>
    <property type="match status" value="1"/>
</dbReference>
<dbReference type="Proteomes" id="UP000319576">
    <property type="component" value="Chromosome"/>
</dbReference>
<dbReference type="KEGG" id="uli:ETAA1_61730"/>
<organism evidence="1 2">
    <name type="scientific">Urbifossiella limnaea</name>
    <dbReference type="NCBI Taxonomy" id="2528023"/>
    <lineage>
        <taxon>Bacteria</taxon>
        <taxon>Pseudomonadati</taxon>
        <taxon>Planctomycetota</taxon>
        <taxon>Planctomycetia</taxon>
        <taxon>Gemmatales</taxon>
        <taxon>Gemmataceae</taxon>
        <taxon>Urbifossiella</taxon>
    </lineage>
</organism>
<evidence type="ECO:0000313" key="1">
    <source>
        <dbReference type="EMBL" id="QDU24159.1"/>
    </source>
</evidence>
<dbReference type="InterPro" id="IPR029063">
    <property type="entry name" value="SAM-dependent_MTases_sf"/>
</dbReference>
<dbReference type="Gene3D" id="3.40.50.150">
    <property type="entry name" value="Vaccinia Virus protein VP39"/>
    <property type="match status" value="1"/>
</dbReference>
<dbReference type="InterPro" id="IPR027612">
    <property type="entry name" value="Put_MTase_LIC12133"/>
</dbReference>
<dbReference type="SUPFAM" id="SSF53335">
    <property type="entry name" value="S-adenosyl-L-methionine-dependent methyltransferases"/>
    <property type="match status" value="1"/>
</dbReference>
<evidence type="ECO:0008006" key="3">
    <source>
        <dbReference type="Google" id="ProtNLM"/>
    </source>
</evidence>
<keyword evidence="2" id="KW-1185">Reference proteome</keyword>
<proteinExistence type="predicted"/>
<reference evidence="1 2" key="1">
    <citation type="submission" date="2019-02" db="EMBL/GenBank/DDBJ databases">
        <title>Deep-cultivation of Planctomycetes and their phenomic and genomic characterization uncovers novel biology.</title>
        <authorList>
            <person name="Wiegand S."/>
            <person name="Jogler M."/>
            <person name="Boedeker C."/>
            <person name="Pinto D."/>
            <person name="Vollmers J."/>
            <person name="Rivas-Marin E."/>
            <person name="Kohn T."/>
            <person name="Peeters S.H."/>
            <person name="Heuer A."/>
            <person name="Rast P."/>
            <person name="Oberbeckmann S."/>
            <person name="Bunk B."/>
            <person name="Jeske O."/>
            <person name="Meyerdierks A."/>
            <person name="Storesund J.E."/>
            <person name="Kallscheuer N."/>
            <person name="Luecker S."/>
            <person name="Lage O.M."/>
            <person name="Pohl T."/>
            <person name="Merkel B.J."/>
            <person name="Hornburger P."/>
            <person name="Mueller R.-W."/>
            <person name="Bruemmer F."/>
            <person name="Labrenz M."/>
            <person name="Spormann A.M."/>
            <person name="Op den Camp H."/>
            <person name="Overmann J."/>
            <person name="Amann R."/>
            <person name="Jetten M.S.M."/>
            <person name="Mascher T."/>
            <person name="Medema M.H."/>
            <person name="Devos D.P."/>
            <person name="Kaster A.-K."/>
            <person name="Ovreas L."/>
            <person name="Rohde M."/>
            <person name="Galperin M.Y."/>
            <person name="Jogler C."/>
        </authorList>
    </citation>
    <scope>NUCLEOTIDE SEQUENCE [LARGE SCALE GENOMIC DNA]</scope>
    <source>
        <strain evidence="1 2">ETA_A1</strain>
    </source>
</reference>
<evidence type="ECO:0000313" key="2">
    <source>
        <dbReference type="Proteomes" id="UP000319576"/>
    </source>
</evidence>